<sequence length="81" mass="9523">MSLKLVELQIALPRMYDVGKIQDELQQQSQLVQAHLTQETQKQDERMRRQVTQKRSSANVRREKESETMHPYKGNNIDVKG</sequence>
<gene>
    <name evidence="2" type="ORF">HNR31_000736</name>
</gene>
<dbReference type="EMBL" id="JACDUT010000002">
    <property type="protein sequence ID" value="MBA2873966.1"/>
    <property type="molecule type" value="Genomic_DNA"/>
</dbReference>
<evidence type="ECO:0000256" key="1">
    <source>
        <dbReference type="SAM" id="MobiDB-lite"/>
    </source>
</evidence>
<organism evidence="2 3">
    <name type="scientific">Thermaerobacillus caldiproteolyticus</name>
    <dbReference type="NCBI Taxonomy" id="247480"/>
    <lineage>
        <taxon>Bacteria</taxon>
        <taxon>Bacillati</taxon>
        <taxon>Bacillota</taxon>
        <taxon>Bacilli</taxon>
        <taxon>Bacillales</taxon>
        <taxon>Anoxybacillaceae</taxon>
        <taxon>Thermaerobacillus</taxon>
    </lineage>
</organism>
<accession>A0A7W0BWX5</accession>
<feature type="compositionally biased region" description="Basic and acidic residues" evidence="1">
    <location>
        <begin position="60"/>
        <end position="70"/>
    </location>
</feature>
<evidence type="ECO:0000313" key="3">
    <source>
        <dbReference type="Proteomes" id="UP000523087"/>
    </source>
</evidence>
<comment type="caution">
    <text evidence="2">The sequence shown here is derived from an EMBL/GenBank/DDBJ whole genome shotgun (WGS) entry which is preliminary data.</text>
</comment>
<feature type="region of interest" description="Disordered" evidence="1">
    <location>
        <begin position="36"/>
        <end position="81"/>
    </location>
</feature>
<dbReference type="AlphaFoldDB" id="A0A7W0BWX5"/>
<evidence type="ECO:0000313" key="2">
    <source>
        <dbReference type="EMBL" id="MBA2873966.1"/>
    </source>
</evidence>
<dbReference type="Proteomes" id="UP000523087">
    <property type="component" value="Unassembled WGS sequence"/>
</dbReference>
<reference evidence="2 3" key="1">
    <citation type="submission" date="2020-07" db="EMBL/GenBank/DDBJ databases">
        <title>Genomic Encyclopedia of Type Strains, Phase IV (KMG-IV): sequencing the most valuable type-strain genomes for metagenomic binning, comparative biology and taxonomic classification.</title>
        <authorList>
            <person name="Goeker M."/>
        </authorList>
    </citation>
    <scope>NUCLEOTIDE SEQUENCE [LARGE SCALE GENOMIC DNA]</scope>
    <source>
        <strain evidence="2 3">DSM 15730</strain>
    </source>
</reference>
<name>A0A7W0BWX5_9BACL</name>
<proteinExistence type="predicted"/>
<protein>
    <submittedName>
        <fullName evidence="2">Uncharacterized protein</fullName>
    </submittedName>
</protein>
<keyword evidence="3" id="KW-1185">Reference proteome</keyword>